<dbReference type="PANTHER" id="PTHR23334:SF69">
    <property type="entry name" value="CCAAT_ENHANCER-BINDING PROTEIN GAMMA"/>
    <property type="match status" value="1"/>
</dbReference>
<feature type="region of interest" description="Disordered" evidence="11">
    <location>
        <begin position="134"/>
        <end position="155"/>
    </location>
</feature>
<evidence type="ECO:0000259" key="12">
    <source>
        <dbReference type="PROSITE" id="PS50217"/>
    </source>
</evidence>
<keyword evidence="7" id="KW-0010">Activator</keyword>
<evidence type="ECO:0000256" key="11">
    <source>
        <dbReference type="SAM" id="MobiDB-lite"/>
    </source>
</evidence>
<dbReference type="CDD" id="cd14713">
    <property type="entry name" value="bZIP_CEBPG"/>
    <property type="match status" value="1"/>
</dbReference>
<dbReference type="SMART" id="SM00338">
    <property type="entry name" value="BRLZ"/>
    <property type="match status" value="1"/>
</dbReference>
<evidence type="ECO:0000313" key="13">
    <source>
        <dbReference type="EMBL" id="EEN68439.1"/>
    </source>
</evidence>
<evidence type="ECO:0000256" key="2">
    <source>
        <dbReference type="ARBA" id="ARBA00006951"/>
    </source>
</evidence>
<dbReference type="GO" id="GO:0005634">
    <property type="term" value="C:nucleus"/>
    <property type="evidence" value="ECO:0007669"/>
    <property type="project" value="UniProtKB-SubCell"/>
</dbReference>
<dbReference type="eggNOG" id="KOG3119">
    <property type="taxonomic scope" value="Eukaryota"/>
</dbReference>
<dbReference type="GO" id="GO:0006351">
    <property type="term" value="P:DNA-templated transcription"/>
    <property type="evidence" value="ECO:0007669"/>
    <property type="project" value="InterPro"/>
</dbReference>
<keyword evidence="6" id="KW-0238">DNA-binding</keyword>
<protein>
    <recommendedName>
        <fullName evidence="10">CCAAT/enhancer-binding protein gamma</fullName>
    </recommendedName>
</protein>
<dbReference type="InParanoid" id="C3XU65"/>
<evidence type="ECO:0000256" key="10">
    <source>
        <dbReference type="ARBA" id="ARBA00073475"/>
    </source>
</evidence>
<dbReference type="InterPro" id="IPR031106">
    <property type="entry name" value="C/EBP"/>
</dbReference>
<sequence>MADIDVKSEPTDSSDSSPGSPPVLSPGTSSGGRRGGGKASKKYLHDKNSDEYRKRRERNNLAVKKSRDKSRQKTQETLRRVQELKEENERLELKIKILSKELSVLKDLFLSHAGSLPGEDAPCLLGGVTAAPLPMSTPAEETKSSSTATSTSNISLSNGTINATVREVADSSTRFHRGGSHHELSSRTSRTASPFRALQCRTERLARKTDTEAPAGPALLKIPQHLRTHRLASLRRREKLTHCPPLTCGVGTEAAVGTHLPHDASAVCFLERVVLSVSQGLLGFSYLLSDTDDHKTSGLEPRRAKRDRSFTSDKFYPFWVESFKPRVFPKYLCWGCGNIAQALVLCKRPSTVTNGQTFTYGICNTLKNSNPTVAN</sequence>
<accession>C3XU65</accession>
<evidence type="ECO:0000256" key="3">
    <source>
        <dbReference type="ARBA" id="ARBA00022499"/>
    </source>
</evidence>
<dbReference type="SUPFAM" id="SSF57959">
    <property type="entry name" value="Leucine zipper domain"/>
    <property type="match status" value="1"/>
</dbReference>
<name>C3XU65_BRAFL</name>
<feature type="compositionally biased region" description="Low complexity" evidence="11">
    <location>
        <begin position="136"/>
        <end position="155"/>
    </location>
</feature>
<dbReference type="Gene3D" id="1.20.5.170">
    <property type="match status" value="1"/>
</dbReference>
<evidence type="ECO:0000256" key="5">
    <source>
        <dbReference type="ARBA" id="ARBA00023015"/>
    </source>
</evidence>
<dbReference type="GO" id="GO:1990837">
    <property type="term" value="F:sequence-specific double-stranded DNA binding"/>
    <property type="evidence" value="ECO:0007669"/>
    <property type="project" value="UniProtKB-ARBA"/>
</dbReference>
<comment type="similarity">
    <text evidence="2">Belongs to the bZIP family. C/EBP subfamily.</text>
</comment>
<keyword evidence="8" id="KW-0804">Transcription</keyword>
<reference evidence="13" key="1">
    <citation type="journal article" date="2008" name="Nature">
        <title>The amphioxus genome and the evolution of the chordate karyotype.</title>
        <authorList>
            <consortium name="US DOE Joint Genome Institute (JGI-PGF)"/>
            <person name="Putnam N.H."/>
            <person name="Butts T."/>
            <person name="Ferrier D.E.K."/>
            <person name="Furlong R.F."/>
            <person name="Hellsten U."/>
            <person name="Kawashima T."/>
            <person name="Robinson-Rechavi M."/>
            <person name="Shoguchi E."/>
            <person name="Terry A."/>
            <person name="Yu J.-K."/>
            <person name="Benito-Gutierrez E.L."/>
            <person name="Dubchak I."/>
            <person name="Garcia-Fernandez J."/>
            <person name="Gibson-Brown J.J."/>
            <person name="Grigoriev I.V."/>
            <person name="Horton A.C."/>
            <person name="de Jong P.J."/>
            <person name="Jurka J."/>
            <person name="Kapitonov V.V."/>
            <person name="Kohara Y."/>
            <person name="Kuroki Y."/>
            <person name="Lindquist E."/>
            <person name="Lucas S."/>
            <person name="Osoegawa K."/>
            <person name="Pennacchio L.A."/>
            <person name="Salamov A.A."/>
            <person name="Satou Y."/>
            <person name="Sauka-Spengler T."/>
            <person name="Schmutz J."/>
            <person name="Shin-I T."/>
            <person name="Toyoda A."/>
            <person name="Bronner-Fraser M."/>
            <person name="Fujiyama A."/>
            <person name="Holland L.Z."/>
            <person name="Holland P.W.H."/>
            <person name="Satoh N."/>
            <person name="Rokhsar D.S."/>
        </authorList>
    </citation>
    <scope>NUCLEOTIDE SEQUENCE [LARGE SCALE GENOMIC DNA]</scope>
    <source>
        <strain evidence="13">S238N-H82</strain>
        <tissue evidence="13">Testes</tissue>
    </source>
</reference>
<gene>
    <name evidence="13" type="ORF">BRAFLDRAFT_121027</name>
</gene>
<feature type="compositionally biased region" description="Basic and acidic residues" evidence="11">
    <location>
        <begin position="1"/>
        <end position="10"/>
    </location>
</feature>
<dbReference type="AlphaFoldDB" id="C3XU65"/>
<keyword evidence="4" id="KW-0832">Ubl conjugation</keyword>
<evidence type="ECO:0000256" key="7">
    <source>
        <dbReference type="ARBA" id="ARBA00023159"/>
    </source>
</evidence>
<feature type="compositionally biased region" description="Basic and acidic residues" evidence="11">
    <location>
        <begin position="43"/>
        <end position="54"/>
    </location>
</feature>
<feature type="domain" description="BZIP" evidence="12">
    <location>
        <begin position="49"/>
        <end position="112"/>
    </location>
</feature>
<dbReference type="PANTHER" id="PTHR23334">
    <property type="entry name" value="CCAAT/ENHANCER BINDING PROTEIN"/>
    <property type="match status" value="1"/>
</dbReference>
<dbReference type="FunFam" id="1.20.5.170:FF:000055">
    <property type="entry name" value="CCAAT/enhancer-binding protein gamma"/>
    <property type="match status" value="1"/>
</dbReference>
<dbReference type="InterPro" id="IPR004827">
    <property type="entry name" value="bZIP"/>
</dbReference>
<keyword evidence="5" id="KW-0805">Transcription regulation</keyword>
<evidence type="ECO:0000256" key="6">
    <source>
        <dbReference type="ARBA" id="ARBA00023125"/>
    </source>
</evidence>
<organism>
    <name type="scientific">Branchiostoma floridae</name>
    <name type="common">Florida lancelet</name>
    <name type="synonym">Amphioxus</name>
    <dbReference type="NCBI Taxonomy" id="7739"/>
    <lineage>
        <taxon>Eukaryota</taxon>
        <taxon>Metazoa</taxon>
        <taxon>Chordata</taxon>
        <taxon>Cephalochordata</taxon>
        <taxon>Leptocardii</taxon>
        <taxon>Amphioxiformes</taxon>
        <taxon>Branchiostomatidae</taxon>
        <taxon>Branchiostoma</taxon>
    </lineage>
</organism>
<comment type="subcellular location">
    <subcellularLocation>
        <location evidence="1">Nucleus</location>
    </subcellularLocation>
</comment>
<dbReference type="STRING" id="7739.C3XU65"/>
<feature type="region of interest" description="Disordered" evidence="11">
    <location>
        <begin position="1"/>
        <end position="77"/>
    </location>
</feature>
<keyword evidence="9" id="KW-0539">Nucleus</keyword>
<proteinExistence type="inferred from homology"/>
<dbReference type="EMBL" id="GG666464">
    <property type="protein sequence ID" value="EEN68439.1"/>
    <property type="molecule type" value="Genomic_DNA"/>
</dbReference>
<feature type="region of interest" description="Disordered" evidence="11">
    <location>
        <begin position="173"/>
        <end position="193"/>
    </location>
</feature>
<evidence type="ECO:0000256" key="4">
    <source>
        <dbReference type="ARBA" id="ARBA00022843"/>
    </source>
</evidence>
<dbReference type="GO" id="GO:0003700">
    <property type="term" value="F:DNA-binding transcription factor activity"/>
    <property type="evidence" value="ECO:0007669"/>
    <property type="project" value="InterPro"/>
</dbReference>
<dbReference type="InterPro" id="IPR046347">
    <property type="entry name" value="bZIP_sf"/>
</dbReference>
<evidence type="ECO:0000256" key="1">
    <source>
        <dbReference type="ARBA" id="ARBA00004123"/>
    </source>
</evidence>
<keyword evidence="3" id="KW-1017">Isopeptide bond</keyword>
<evidence type="ECO:0000256" key="8">
    <source>
        <dbReference type="ARBA" id="ARBA00023163"/>
    </source>
</evidence>
<dbReference type="Pfam" id="PF07716">
    <property type="entry name" value="bZIP_2"/>
    <property type="match status" value="1"/>
</dbReference>
<evidence type="ECO:0000256" key="9">
    <source>
        <dbReference type="ARBA" id="ARBA00023242"/>
    </source>
</evidence>
<dbReference type="PROSITE" id="PS50217">
    <property type="entry name" value="BZIP"/>
    <property type="match status" value="1"/>
</dbReference>